<dbReference type="STRING" id="1428644.BIV57_03625"/>
<sequence length="496" mass="51046">MAALASAPAAPAAPAPARVRTLAEALWLPALFLAGFVFSYLVAFHHPVPHHVRVAVAAPAAAAGRMQHGLDAALPGGFDLRPAAGPAAARHAVLDHEVPAAVAVHGRDLVLYGAKADGAALETVLQQAFTGVARHGGGQLRFTELVPTAPGDGIGNAAFYLVLACTLPCYFAVVGLQRAVGFGLGRRLAAYAGVAAVTAAICWFFPVYGLDALPRQPLALVCLFLLCMAVSLTSQALVPFLGRFFPGAAVLVFMILGMPASGGVVPVPLVPGLFRALHPVLPQGNAVDALRSVDYFDRTGLLRPVLVLLAWIAAALLLLPVGAALQRRRLARSVAAADGVPVPEPPVEDPDIELPRPTALPTGRRPPVAHHHPSKEALRAFFSDFGAPEPELGGVVTDGRGHPLPDTVITVTSAQGRALVRTRTAADGRYAVAGLPDGPLLVLARAEGRHPVVHRASLRAAAGPLRQDFALDAELVGAAGAPDGAGTATAPASRGV</sequence>
<keyword evidence="2" id="KW-1133">Transmembrane helix</keyword>
<dbReference type="Gene3D" id="2.60.40.1120">
    <property type="entry name" value="Carboxypeptidase-like, regulatory domain"/>
    <property type="match status" value="1"/>
</dbReference>
<dbReference type="SUPFAM" id="SSF49464">
    <property type="entry name" value="Carboxypeptidase regulatory domain-like"/>
    <property type="match status" value="1"/>
</dbReference>
<dbReference type="AlphaFoldDB" id="A0A1J7CBE4"/>
<comment type="caution">
    <text evidence="3">The sequence shown here is derived from an EMBL/GenBank/DDBJ whole genome shotgun (WGS) entry which is preliminary data.</text>
</comment>
<feature type="transmembrane region" description="Helical" evidence="2">
    <location>
        <begin position="305"/>
        <end position="325"/>
    </location>
</feature>
<dbReference type="OrthoDB" id="3288304at2"/>
<gene>
    <name evidence="3" type="ORF">BIV57_03625</name>
</gene>
<accession>A0A1J7CBE4</accession>
<feature type="transmembrane region" description="Helical" evidence="2">
    <location>
        <begin position="218"/>
        <end position="241"/>
    </location>
</feature>
<evidence type="ECO:0000313" key="4">
    <source>
        <dbReference type="Proteomes" id="UP000243342"/>
    </source>
</evidence>
<feature type="region of interest" description="Disordered" evidence="1">
    <location>
        <begin position="339"/>
        <end position="372"/>
    </location>
</feature>
<proteinExistence type="predicted"/>
<protein>
    <recommendedName>
        <fullName evidence="5">DUF3533 domain-containing protein</fullName>
    </recommendedName>
</protein>
<dbReference type="EMBL" id="MLCF01000011">
    <property type="protein sequence ID" value="OIV38840.1"/>
    <property type="molecule type" value="Genomic_DNA"/>
</dbReference>
<evidence type="ECO:0008006" key="5">
    <source>
        <dbReference type="Google" id="ProtNLM"/>
    </source>
</evidence>
<feature type="transmembrane region" description="Helical" evidence="2">
    <location>
        <begin position="25"/>
        <end position="43"/>
    </location>
</feature>
<reference evidence="3 4" key="1">
    <citation type="submission" date="2016-10" db="EMBL/GenBank/DDBJ databases">
        <title>Genome sequence of Streptomyces gilvigriseus MUSC 26.</title>
        <authorList>
            <person name="Lee L.-H."/>
            <person name="Ser H.-L."/>
        </authorList>
    </citation>
    <scope>NUCLEOTIDE SEQUENCE [LARGE SCALE GENOMIC DNA]</scope>
    <source>
        <strain evidence="3 4">MUSC 26</strain>
    </source>
</reference>
<dbReference type="Pfam" id="PF13620">
    <property type="entry name" value="CarboxypepD_reg"/>
    <property type="match status" value="1"/>
</dbReference>
<dbReference type="RefSeq" id="WP_071655173.1">
    <property type="nucleotide sequence ID" value="NZ_MLCF01000011.1"/>
</dbReference>
<dbReference type="InterPro" id="IPR008969">
    <property type="entry name" value="CarboxyPept-like_regulatory"/>
</dbReference>
<feature type="transmembrane region" description="Helical" evidence="2">
    <location>
        <begin position="157"/>
        <end position="176"/>
    </location>
</feature>
<evidence type="ECO:0000256" key="2">
    <source>
        <dbReference type="SAM" id="Phobius"/>
    </source>
</evidence>
<feature type="transmembrane region" description="Helical" evidence="2">
    <location>
        <begin position="188"/>
        <end position="206"/>
    </location>
</feature>
<keyword evidence="2" id="KW-0812">Transmembrane</keyword>
<keyword evidence="2" id="KW-0472">Membrane</keyword>
<organism evidence="3 4">
    <name type="scientific">Mangrovactinospora gilvigrisea</name>
    <dbReference type="NCBI Taxonomy" id="1428644"/>
    <lineage>
        <taxon>Bacteria</taxon>
        <taxon>Bacillati</taxon>
        <taxon>Actinomycetota</taxon>
        <taxon>Actinomycetes</taxon>
        <taxon>Kitasatosporales</taxon>
        <taxon>Streptomycetaceae</taxon>
        <taxon>Mangrovactinospora</taxon>
    </lineage>
</organism>
<name>A0A1J7CBE4_9ACTN</name>
<feature type="transmembrane region" description="Helical" evidence="2">
    <location>
        <begin position="248"/>
        <end position="269"/>
    </location>
</feature>
<evidence type="ECO:0000313" key="3">
    <source>
        <dbReference type="EMBL" id="OIV38840.1"/>
    </source>
</evidence>
<dbReference type="Proteomes" id="UP000243342">
    <property type="component" value="Unassembled WGS sequence"/>
</dbReference>
<keyword evidence="4" id="KW-1185">Reference proteome</keyword>
<evidence type="ECO:0000256" key="1">
    <source>
        <dbReference type="SAM" id="MobiDB-lite"/>
    </source>
</evidence>